<reference evidence="15" key="1">
    <citation type="submission" date="2020-11" db="EMBL/GenBank/DDBJ databases">
        <authorList>
            <person name="Tran Van P."/>
        </authorList>
    </citation>
    <scope>NUCLEOTIDE SEQUENCE</scope>
</reference>
<evidence type="ECO:0000256" key="13">
    <source>
        <dbReference type="ARBA" id="ARBA00023170"/>
    </source>
</evidence>
<keyword evidence="11" id="KW-1133">Transmembrane helix</keyword>
<evidence type="ECO:0000313" key="16">
    <source>
        <dbReference type="Proteomes" id="UP000728032"/>
    </source>
</evidence>
<keyword evidence="6" id="KW-0812">Transmembrane</keyword>
<keyword evidence="10" id="KW-0067">ATP-binding</keyword>
<dbReference type="InterPro" id="IPR001245">
    <property type="entry name" value="Ser-Thr/Tyr_kinase_cat_dom"/>
</dbReference>
<dbReference type="PANTHER" id="PTHR23255:SF98">
    <property type="entry name" value="SERINE_THREONINE-PROTEIN KINASE RECEPTOR"/>
    <property type="match status" value="1"/>
</dbReference>
<dbReference type="GO" id="GO:0048185">
    <property type="term" value="F:activin binding"/>
    <property type="evidence" value="ECO:0007669"/>
    <property type="project" value="TreeGrafter"/>
</dbReference>
<evidence type="ECO:0000313" key="15">
    <source>
        <dbReference type="EMBL" id="CAD7662812.1"/>
    </source>
</evidence>
<comment type="subcellular location">
    <subcellularLocation>
        <location evidence="1">Membrane</location>
        <topology evidence="1">Single-pass type I membrane protein</topology>
    </subcellularLocation>
</comment>
<dbReference type="EC" id="2.7.11.30" evidence="3"/>
<dbReference type="OrthoDB" id="547665at2759"/>
<sequence length="154" mass="17753">MTLLALLGAAYWWRTLRRKSRINEVPTSEDPLIDLSPPSPYVGLRPIQLIEVKAQGKFGSVWKAKDGSDNMVAVKIFSLSDRNSWQIEQEVYRLPQMKHKNLLTYLGAERRGEGLGTEYWLITEYHYNGSLWDYLKANTVDWNQLLNIAQGIAR</sequence>
<dbReference type="Pfam" id="PF07714">
    <property type="entry name" value="PK_Tyr_Ser-Thr"/>
    <property type="match status" value="1"/>
</dbReference>
<feature type="domain" description="Protein kinase" evidence="14">
    <location>
        <begin position="47"/>
        <end position="154"/>
    </location>
</feature>
<comment type="similarity">
    <text evidence="2">Belongs to the protein kinase superfamily. TKL Ser/Thr protein kinase family. TGFB receptor subfamily.</text>
</comment>
<protein>
    <recommendedName>
        <fullName evidence="3">receptor protein serine/threonine kinase</fullName>
        <ecNumber evidence="3">2.7.11.30</ecNumber>
    </recommendedName>
</protein>
<dbReference type="GO" id="GO:0071363">
    <property type="term" value="P:cellular response to growth factor stimulus"/>
    <property type="evidence" value="ECO:0007669"/>
    <property type="project" value="TreeGrafter"/>
</dbReference>
<evidence type="ECO:0000256" key="7">
    <source>
        <dbReference type="ARBA" id="ARBA00022729"/>
    </source>
</evidence>
<feature type="non-terminal residue" evidence="15">
    <location>
        <position position="1"/>
    </location>
</feature>
<evidence type="ECO:0000256" key="4">
    <source>
        <dbReference type="ARBA" id="ARBA00022527"/>
    </source>
</evidence>
<dbReference type="PROSITE" id="PS50011">
    <property type="entry name" value="PROTEIN_KINASE_DOM"/>
    <property type="match status" value="1"/>
</dbReference>
<dbReference type="InterPro" id="IPR011009">
    <property type="entry name" value="Kinase-like_dom_sf"/>
</dbReference>
<evidence type="ECO:0000256" key="10">
    <source>
        <dbReference type="ARBA" id="ARBA00022840"/>
    </source>
</evidence>
<dbReference type="InterPro" id="IPR000333">
    <property type="entry name" value="TGFB_receptor"/>
</dbReference>
<dbReference type="GO" id="GO:0005524">
    <property type="term" value="F:ATP binding"/>
    <property type="evidence" value="ECO:0007669"/>
    <property type="project" value="UniProtKB-KW"/>
</dbReference>
<dbReference type="GO" id="GO:0017002">
    <property type="term" value="F:activin receptor activity"/>
    <property type="evidence" value="ECO:0007669"/>
    <property type="project" value="TreeGrafter"/>
</dbReference>
<keyword evidence="4" id="KW-0723">Serine/threonine-protein kinase</keyword>
<keyword evidence="13" id="KW-0675">Receptor</keyword>
<evidence type="ECO:0000256" key="2">
    <source>
        <dbReference type="ARBA" id="ARBA00009605"/>
    </source>
</evidence>
<keyword evidence="7" id="KW-0732">Signal</keyword>
<keyword evidence="9" id="KW-0418">Kinase</keyword>
<evidence type="ECO:0000259" key="14">
    <source>
        <dbReference type="PROSITE" id="PS50011"/>
    </source>
</evidence>
<dbReference type="Gene3D" id="3.30.200.20">
    <property type="entry name" value="Phosphorylase Kinase, domain 1"/>
    <property type="match status" value="1"/>
</dbReference>
<evidence type="ECO:0000256" key="12">
    <source>
        <dbReference type="ARBA" id="ARBA00023136"/>
    </source>
</evidence>
<dbReference type="SUPFAM" id="SSF56112">
    <property type="entry name" value="Protein kinase-like (PK-like)"/>
    <property type="match status" value="1"/>
</dbReference>
<dbReference type="EMBL" id="OC944298">
    <property type="protein sequence ID" value="CAD7662812.1"/>
    <property type="molecule type" value="Genomic_DNA"/>
</dbReference>
<dbReference type="AlphaFoldDB" id="A0A7R9MNU3"/>
<dbReference type="PANTHER" id="PTHR23255">
    <property type="entry name" value="TRANSFORMING GROWTH FACTOR-BETA RECEPTOR TYPE I AND II"/>
    <property type="match status" value="1"/>
</dbReference>
<accession>A0A7R9MNU3</accession>
<dbReference type="GO" id="GO:0048179">
    <property type="term" value="C:activin receptor complex"/>
    <property type="evidence" value="ECO:0007669"/>
    <property type="project" value="TreeGrafter"/>
</dbReference>
<evidence type="ECO:0000256" key="8">
    <source>
        <dbReference type="ARBA" id="ARBA00022741"/>
    </source>
</evidence>
<keyword evidence="16" id="KW-1185">Reference proteome</keyword>
<organism evidence="15">
    <name type="scientific">Oppiella nova</name>
    <dbReference type="NCBI Taxonomy" id="334625"/>
    <lineage>
        <taxon>Eukaryota</taxon>
        <taxon>Metazoa</taxon>
        <taxon>Ecdysozoa</taxon>
        <taxon>Arthropoda</taxon>
        <taxon>Chelicerata</taxon>
        <taxon>Arachnida</taxon>
        <taxon>Acari</taxon>
        <taxon>Acariformes</taxon>
        <taxon>Sarcoptiformes</taxon>
        <taxon>Oribatida</taxon>
        <taxon>Brachypylina</taxon>
        <taxon>Oppioidea</taxon>
        <taxon>Oppiidae</taxon>
        <taxon>Oppiella</taxon>
    </lineage>
</organism>
<dbReference type="InterPro" id="IPR000719">
    <property type="entry name" value="Prot_kinase_dom"/>
</dbReference>
<dbReference type="Proteomes" id="UP000728032">
    <property type="component" value="Unassembled WGS sequence"/>
</dbReference>
<evidence type="ECO:0000256" key="1">
    <source>
        <dbReference type="ARBA" id="ARBA00004479"/>
    </source>
</evidence>
<name>A0A7R9MNU3_9ACAR</name>
<proteinExistence type="inferred from homology"/>
<keyword evidence="8" id="KW-0547">Nucleotide-binding</keyword>
<dbReference type="EMBL" id="CAJPVJ010029473">
    <property type="protein sequence ID" value="CAG2179949.1"/>
    <property type="molecule type" value="Genomic_DNA"/>
</dbReference>
<keyword evidence="5" id="KW-0808">Transferase</keyword>
<evidence type="ECO:0000256" key="11">
    <source>
        <dbReference type="ARBA" id="ARBA00022989"/>
    </source>
</evidence>
<evidence type="ECO:0000256" key="9">
    <source>
        <dbReference type="ARBA" id="ARBA00022777"/>
    </source>
</evidence>
<evidence type="ECO:0000256" key="5">
    <source>
        <dbReference type="ARBA" id="ARBA00022679"/>
    </source>
</evidence>
<keyword evidence="12" id="KW-0472">Membrane</keyword>
<evidence type="ECO:0000256" key="3">
    <source>
        <dbReference type="ARBA" id="ARBA00012401"/>
    </source>
</evidence>
<evidence type="ECO:0000256" key="6">
    <source>
        <dbReference type="ARBA" id="ARBA00022692"/>
    </source>
</evidence>
<gene>
    <name evidence="15" type="ORF">ONB1V03_LOCUS19372</name>
</gene>
<dbReference type="FunFam" id="3.30.200.20:FF:000094">
    <property type="entry name" value="Serine/threonine-protein kinase receptor"/>
    <property type="match status" value="1"/>
</dbReference>